<gene>
    <name evidence="1" type="ORF">SAMN02745977_01551</name>
</gene>
<organism evidence="1 2">
    <name type="scientific">Brachymonas denitrificans DSM 15123</name>
    <dbReference type="NCBI Taxonomy" id="1121117"/>
    <lineage>
        <taxon>Bacteria</taxon>
        <taxon>Pseudomonadati</taxon>
        <taxon>Pseudomonadota</taxon>
        <taxon>Betaproteobacteria</taxon>
        <taxon>Burkholderiales</taxon>
        <taxon>Comamonadaceae</taxon>
        <taxon>Brachymonas</taxon>
    </lineage>
</organism>
<sequence length="83" mass="8417">MTGQTEAVPAQGSAGGQLQVSLNGETLALPAGSTLDALLQARDLDPMTHATAVNGQFVPRDARAAHALQEGDTVMCFQAIVGG</sequence>
<dbReference type="STRING" id="1121117.SAMN02745977_01551"/>
<dbReference type="PANTHER" id="PTHR34472:SF1">
    <property type="entry name" value="SULFUR CARRIER PROTEIN THIS"/>
    <property type="match status" value="1"/>
</dbReference>
<dbReference type="CDD" id="cd00565">
    <property type="entry name" value="Ubl_ThiS"/>
    <property type="match status" value="1"/>
</dbReference>
<dbReference type="AlphaFoldDB" id="A0A1H8HP98"/>
<protein>
    <submittedName>
        <fullName evidence="1">Sulfur carrier protein</fullName>
    </submittedName>
</protein>
<dbReference type="InterPro" id="IPR016155">
    <property type="entry name" value="Mopterin_synth/thiamin_S_b"/>
</dbReference>
<dbReference type="SUPFAM" id="SSF54285">
    <property type="entry name" value="MoaD/ThiS"/>
    <property type="match status" value="1"/>
</dbReference>
<proteinExistence type="predicted"/>
<dbReference type="NCBIfam" id="TIGR01683">
    <property type="entry name" value="thiS"/>
    <property type="match status" value="1"/>
</dbReference>
<evidence type="ECO:0000313" key="2">
    <source>
        <dbReference type="Proteomes" id="UP000199531"/>
    </source>
</evidence>
<dbReference type="Proteomes" id="UP000199531">
    <property type="component" value="Unassembled WGS sequence"/>
</dbReference>
<dbReference type="InterPro" id="IPR003749">
    <property type="entry name" value="ThiS/MoaD-like"/>
</dbReference>
<dbReference type="EMBL" id="FOCW01000003">
    <property type="protein sequence ID" value="SEN57835.1"/>
    <property type="molecule type" value="Genomic_DNA"/>
</dbReference>
<dbReference type="InterPro" id="IPR012675">
    <property type="entry name" value="Beta-grasp_dom_sf"/>
</dbReference>
<dbReference type="Pfam" id="PF02597">
    <property type="entry name" value="ThiS"/>
    <property type="match status" value="1"/>
</dbReference>
<dbReference type="RefSeq" id="WP_091816261.1">
    <property type="nucleotide sequence ID" value="NZ_FOCW01000003.1"/>
</dbReference>
<evidence type="ECO:0000313" key="1">
    <source>
        <dbReference type="EMBL" id="SEN57835.1"/>
    </source>
</evidence>
<accession>A0A1H8HP98</accession>
<name>A0A1H8HP98_9BURK</name>
<reference evidence="1 2" key="1">
    <citation type="submission" date="2016-10" db="EMBL/GenBank/DDBJ databases">
        <authorList>
            <person name="de Groot N.N."/>
        </authorList>
    </citation>
    <scope>NUCLEOTIDE SEQUENCE [LARGE SCALE GENOMIC DNA]</scope>
    <source>
        <strain evidence="1 2">DSM 15123</strain>
    </source>
</reference>
<dbReference type="OrthoDB" id="8688000at2"/>
<dbReference type="InterPro" id="IPR010035">
    <property type="entry name" value="Thi_S"/>
</dbReference>
<dbReference type="PANTHER" id="PTHR34472">
    <property type="entry name" value="SULFUR CARRIER PROTEIN THIS"/>
    <property type="match status" value="1"/>
</dbReference>
<dbReference type="Gene3D" id="3.10.20.30">
    <property type="match status" value="1"/>
</dbReference>
<keyword evidence="2" id="KW-1185">Reference proteome</keyword>